<sequence length="49" mass="5441">LSGNSVRTRYMAQTMTFPHKDVQQLTNIDYSQDISIVGTVPSISAEQLV</sequence>
<organism evidence="1">
    <name type="scientific">marine sediment metagenome</name>
    <dbReference type="NCBI Taxonomy" id="412755"/>
    <lineage>
        <taxon>unclassified sequences</taxon>
        <taxon>metagenomes</taxon>
        <taxon>ecological metagenomes</taxon>
    </lineage>
</organism>
<name>X1A224_9ZZZZ</name>
<accession>X1A224</accession>
<comment type="caution">
    <text evidence="1">The sequence shown here is derived from an EMBL/GenBank/DDBJ whole genome shotgun (WGS) entry which is preliminary data.</text>
</comment>
<protein>
    <submittedName>
        <fullName evidence="1">Uncharacterized protein</fullName>
    </submittedName>
</protein>
<dbReference type="AlphaFoldDB" id="X1A224"/>
<proteinExistence type="predicted"/>
<evidence type="ECO:0000313" key="1">
    <source>
        <dbReference type="EMBL" id="GAG75799.1"/>
    </source>
</evidence>
<gene>
    <name evidence="1" type="ORF">S01H4_30777</name>
</gene>
<dbReference type="EMBL" id="BART01015914">
    <property type="protein sequence ID" value="GAG75799.1"/>
    <property type="molecule type" value="Genomic_DNA"/>
</dbReference>
<reference evidence="1" key="1">
    <citation type="journal article" date="2014" name="Front. Microbiol.">
        <title>High frequency of phylogenetically diverse reductive dehalogenase-homologous genes in deep subseafloor sedimentary metagenomes.</title>
        <authorList>
            <person name="Kawai M."/>
            <person name="Futagami T."/>
            <person name="Toyoda A."/>
            <person name="Takaki Y."/>
            <person name="Nishi S."/>
            <person name="Hori S."/>
            <person name="Arai W."/>
            <person name="Tsubouchi T."/>
            <person name="Morono Y."/>
            <person name="Uchiyama I."/>
            <person name="Ito T."/>
            <person name="Fujiyama A."/>
            <person name="Inagaki F."/>
            <person name="Takami H."/>
        </authorList>
    </citation>
    <scope>NUCLEOTIDE SEQUENCE</scope>
    <source>
        <strain evidence="1">Expedition CK06-06</strain>
    </source>
</reference>
<feature type="non-terminal residue" evidence="1">
    <location>
        <position position="1"/>
    </location>
</feature>